<proteinExistence type="predicted"/>
<dbReference type="Proteomes" id="UP000007797">
    <property type="component" value="Unassembled WGS sequence"/>
</dbReference>
<sequence length="108" mass="12148">MEIIDQQQFEQVVFPATKSIIYISEKDNYLCSAIDPLFQNVVQNNPDITFIKVFKEDFKTYFGNIQPPSILLYEGGKESGRVDGQPIGKTSRGLAAFVDGEPLEQEQA</sequence>
<evidence type="ECO:0000313" key="1">
    <source>
        <dbReference type="EMBL" id="EGG21862.1"/>
    </source>
</evidence>
<dbReference type="InterPro" id="IPR036249">
    <property type="entry name" value="Thioredoxin-like_sf"/>
</dbReference>
<dbReference type="EMBL" id="GL883010">
    <property type="protein sequence ID" value="EGG21862.1"/>
    <property type="molecule type" value="Genomic_DNA"/>
</dbReference>
<keyword evidence="2" id="KW-1185">Reference proteome</keyword>
<reference evidence="2" key="1">
    <citation type="journal article" date="2011" name="Genome Res.">
        <title>Phylogeny-wide analysis of social amoeba genomes highlights ancient origins for complex intercellular communication.</title>
        <authorList>
            <person name="Heidel A.J."/>
            <person name="Lawal H.M."/>
            <person name="Felder M."/>
            <person name="Schilde C."/>
            <person name="Helps N.R."/>
            <person name="Tunggal B."/>
            <person name="Rivero F."/>
            <person name="John U."/>
            <person name="Schleicher M."/>
            <person name="Eichinger L."/>
            <person name="Platzer M."/>
            <person name="Noegel A.A."/>
            <person name="Schaap P."/>
            <person name="Gloeckner G."/>
        </authorList>
    </citation>
    <scope>NUCLEOTIDE SEQUENCE [LARGE SCALE GENOMIC DNA]</scope>
    <source>
        <strain evidence="2">SH3</strain>
    </source>
</reference>
<protein>
    <recommendedName>
        <fullName evidence="3">Thioredoxin domain-containing protein</fullName>
    </recommendedName>
</protein>
<dbReference type="KEGG" id="dfa:DFA_01748"/>
<evidence type="ECO:0008006" key="3">
    <source>
        <dbReference type="Google" id="ProtNLM"/>
    </source>
</evidence>
<accession>F4PUJ8</accession>
<evidence type="ECO:0000313" key="2">
    <source>
        <dbReference type="Proteomes" id="UP000007797"/>
    </source>
</evidence>
<dbReference type="RefSeq" id="XP_004359713.1">
    <property type="nucleotide sequence ID" value="XM_004359656.1"/>
</dbReference>
<name>F4PUJ8_CACFS</name>
<dbReference type="Gene3D" id="3.40.30.10">
    <property type="entry name" value="Glutaredoxin"/>
    <property type="match status" value="1"/>
</dbReference>
<organism evidence="1 2">
    <name type="scientific">Cavenderia fasciculata</name>
    <name type="common">Slime mold</name>
    <name type="synonym">Dictyostelium fasciculatum</name>
    <dbReference type="NCBI Taxonomy" id="261658"/>
    <lineage>
        <taxon>Eukaryota</taxon>
        <taxon>Amoebozoa</taxon>
        <taxon>Evosea</taxon>
        <taxon>Eumycetozoa</taxon>
        <taxon>Dictyostelia</taxon>
        <taxon>Acytosteliales</taxon>
        <taxon>Cavenderiaceae</taxon>
        <taxon>Cavenderia</taxon>
    </lineage>
</organism>
<dbReference type="SUPFAM" id="SSF52833">
    <property type="entry name" value="Thioredoxin-like"/>
    <property type="match status" value="1"/>
</dbReference>
<dbReference type="AlphaFoldDB" id="F4PUJ8"/>
<gene>
    <name evidence="1" type="ORF">DFA_01748</name>
</gene>
<dbReference type="GeneID" id="14873623"/>